<organism evidence="1 2">
    <name type="scientific">Aphanomyces astaci</name>
    <name type="common">Crayfish plague agent</name>
    <dbReference type="NCBI Taxonomy" id="112090"/>
    <lineage>
        <taxon>Eukaryota</taxon>
        <taxon>Sar</taxon>
        <taxon>Stramenopiles</taxon>
        <taxon>Oomycota</taxon>
        <taxon>Saprolegniomycetes</taxon>
        <taxon>Saprolegniales</taxon>
        <taxon>Verrucalvaceae</taxon>
        <taxon>Aphanomyces</taxon>
    </lineage>
</organism>
<sequence>MELTIVQDERRLEAEHEKVLQQQTSRPVTTRVRDALRRFTQRNIVGKLREETTTVFNQEEYASEKEKYLKLFEHLKGQEASLKQLGLCVSRLGDALFDVGECNARIKMDHSDTRFRDVMRQMQGKTTTYGPTMEQHVLPQLRQHVQSMEALMHDAQHALVVVTRVLLGEFKRVQSIKGSLTEETLLLTCTSMGQLMNQMTSIASAGTST</sequence>
<gene>
    <name evidence="1" type="ORF">B5M09_012139</name>
</gene>
<evidence type="ECO:0000313" key="2">
    <source>
        <dbReference type="Proteomes" id="UP000284702"/>
    </source>
</evidence>
<dbReference type="AlphaFoldDB" id="A0A425DBN3"/>
<dbReference type="Proteomes" id="UP000284702">
    <property type="component" value="Unassembled WGS sequence"/>
</dbReference>
<dbReference type="EMBL" id="MZMZ02002256">
    <property type="protein sequence ID" value="RQM26676.1"/>
    <property type="molecule type" value="Genomic_DNA"/>
</dbReference>
<name>A0A425DBN3_APHAT</name>
<dbReference type="VEuPathDB" id="FungiDB:H257_02967"/>
<evidence type="ECO:0000313" key="1">
    <source>
        <dbReference type="EMBL" id="RQM26676.1"/>
    </source>
</evidence>
<keyword evidence="2" id="KW-1185">Reference proteome</keyword>
<protein>
    <submittedName>
        <fullName evidence="1">Uncharacterized protein</fullName>
    </submittedName>
</protein>
<accession>A0A425DBN3</accession>
<comment type="caution">
    <text evidence="1">The sequence shown here is derived from an EMBL/GenBank/DDBJ whole genome shotgun (WGS) entry which is preliminary data.</text>
</comment>
<reference evidence="1" key="1">
    <citation type="submission" date="2018-07" db="EMBL/GenBank/DDBJ databases">
        <title>Annotation of Aphanomyces astaci genome assembly.</title>
        <authorList>
            <person name="Studholme D.J."/>
        </authorList>
    </citation>
    <scope>NUCLEOTIDE SEQUENCE [LARGE SCALE GENOMIC DNA]</scope>
    <source>
        <strain evidence="1">Pc</strain>
    </source>
</reference>
<proteinExistence type="predicted"/>